<dbReference type="GeneID" id="87839754"/>
<dbReference type="RefSeq" id="XP_062664180.1">
    <property type="nucleotide sequence ID" value="XM_062802806.1"/>
</dbReference>
<keyword evidence="1" id="KW-0472">Membrane</keyword>
<feature type="signal peptide" evidence="2">
    <location>
        <begin position="1"/>
        <end position="28"/>
    </location>
</feature>
<organism evidence="3 4">
    <name type="scientific">Chaetomium fimeti</name>
    <dbReference type="NCBI Taxonomy" id="1854472"/>
    <lineage>
        <taxon>Eukaryota</taxon>
        <taxon>Fungi</taxon>
        <taxon>Dikarya</taxon>
        <taxon>Ascomycota</taxon>
        <taxon>Pezizomycotina</taxon>
        <taxon>Sordariomycetes</taxon>
        <taxon>Sordariomycetidae</taxon>
        <taxon>Sordariales</taxon>
        <taxon>Chaetomiaceae</taxon>
        <taxon>Chaetomium</taxon>
    </lineage>
</organism>
<name>A0AAE0HRV3_9PEZI</name>
<keyword evidence="1" id="KW-1133">Transmembrane helix</keyword>
<dbReference type="EMBL" id="JAUEPN010000001">
    <property type="protein sequence ID" value="KAK3300666.1"/>
    <property type="molecule type" value="Genomic_DNA"/>
</dbReference>
<gene>
    <name evidence="3" type="ORF">B0H64DRAFT_381419</name>
</gene>
<reference evidence="3" key="1">
    <citation type="journal article" date="2023" name="Mol. Phylogenet. Evol.">
        <title>Genome-scale phylogeny and comparative genomics of the fungal order Sordariales.</title>
        <authorList>
            <person name="Hensen N."/>
            <person name="Bonometti L."/>
            <person name="Westerberg I."/>
            <person name="Brannstrom I.O."/>
            <person name="Guillou S."/>
            <person name="Cros-Aarteil S."/>
            <person name="Calhoun S."/>
            <person name="Haridas S."/>
            <person name="Kuo A."/>
            <person name="Mondo S."/>
            <person name="Pangilinan J."/>
            <person name="Riley R."/>
            <person name="LaButti K."/>
            <person name="Andreopoulos B."/>
            <person name="Lipzen A."/>
            <person name="Chen C."/>
            <person name="Yan M."/>
            <person name="Daum C."/>
            <person name="Ng V."/>
            <person name="Clum A."/>
            <person name="Steindorff A."/>
            <person name="Ohm R.A."/>
            <person name="Martin F."/>
            <person name="Silar P."/>
            <person name="Natvig D.O."/>
            <person name="Lalanne C."/>
            <person name="Gautier V."/>
            <person name="Ament-Velasquez S.L."/>
            <person name="Kruys A."/>
            <person name="Hutchinson M.I."/>
            <person name="Powell A.J."/>
            <person name="Barry K."/>
            <person name="Miller A.N."/>
            <person name="Grigoriev I.V."/>
            <person name="Debuchy R."/>
            <person name="Gladieux P."/>
            <person name="Hiltunen Thoren M."/>
            <person name="Johannesson H."/>
        </authorList>
    </citation>
    <scope>NUCLEOTIDE SEQUENCE</scope>
    <source>
        <strain evidence="3">CBS 168.71</strain>
    </source>
</reference>
<evidence type="ECO:0000256" key="1">
    <source>
        <dbReference type="SAM" id="Phobius"/>
    </source>
</evidence>
<sequence>MFFKGCYTTLLLAALGTILAFQVQSAYALPLGSAVASPAIASTTRTSYLTKPWLATRRLRLLGVAPSPDRKQPEDNTASKLHHYLLPTPSNAPRDIKDVPQRLLRRSDITSNQTFITAMFVLLIVVAVLLGVGIASIAVCGLDWKRYLSRSKPRVDLEEKGPERASEPAS</sequence>
<dbReference type="AlphaFoldDB" id="A0AAE0HRV3"/>
<feature type="chain" id="PRO_5041908359" description="Transmembrane protein" evidence="2">
    <location>
        <begin position="29"/>
        <end position="170"/>
    </location>
</feature>
<comment type="caution">
    <text evidence="3">The sequence shown here is derived from an EMBL/GenBank/DDBJ whole genome shotgun (WGS) entry which is preliminary data.</text>
</comment>
<keyword evidence="4" id="KW-1185">Reference proteome</keyword>
<evidence type="ECO:0008006" key="5">
    <source>
        <dbReference type="Google" id="ProtNLM"/>
    </source>
</evidence>
<reference evidence="3" key="2">
    <citation type="submission" date="2023-06" db="EMBL/GenBank/DDBJ databases">
        <authorList>
            <consortium name="Lawrence Berkeley National Laboratory"/>
            <person name="Haridas S."/>
            <person name="Hensen N."/>
            <person name="Bonometti L."/>
            <person name="Westerberg I."/>
            <person name="Brannstrom I.O."/>
            <person name="Guillou S."/>
            <person name="Cros-Aarteil S."/>
            <person name="Calhoun S."/>
            <person name="Kuo A."/>
            <person name="Mondo S."/>
            <person name="Pangilinan J."/>
            <person name="Riley R."/>
            <person name="Labutti K."/>
            <person name="Andreopoulos B."/>
            <person name="Lipzen A."/>
            <person name="Chen C."/>
            <person name="Yanf M."/>
            <person name="Daum C."/>
            <person name="Ng V."/>
            <person name="Clum A."/>
            <person name="Steindorff A."/>
            <person name="Ohm R."/>
            <person name="Martin F."/>
            <person name="Silar P."/>
            <person name="Natvig D."/>
            <person name="Lalanne C."/>
            <person name="Gautier V."/>
            <person name="Ament-Velasquez S.L."/>
            <person name="Kruys A."/>
            <person name="Hutchinson M.I."/>
            <person name="Powell A.J."/>
            <person name="Barry K."/>
            <person name="Miller A.N."/>
            <person name="Grigoriev I.V."/>
            <person name="Debuchy R."/>
            <person name="Gladieux P."/>
            <person name="Thoren M.H."/>
            <person name="Johannesson H."/>
        </authorList>
    </citation>
    <scope>NUCLEOTIDE SEQUENCE</scope>
    <source>
        <strain evidence="3">CBS 168.71</strain>
    </source>
</reference>
<evidence type="ECO:0000256" key="2">
    <source>
        <dbReference type="SAM" id="SignalP"/>
    </source>
</evidence>
<evidence type="ECO:0000313" key="4">
    <source>
        <dbReference type="Proteomes" id="UP001278766"/>
    </source>
</evidence>
<proteinExistence type="predicted"/>
<evidence type="ECO:0000313" key="3">
    <source>
        <dbReference type="EMBL" id="KAK3300666.1"/>
    </source>
</evidence>
<protein>
    <recommendedName>
        <fullName evidence="5">Transmembrane protein</fullName>
    </recommendedName>
</protein>
<dbReference type="Proteomes" id="UP001278766">
    <property type="component" value="Unassembled WGS sequence"/>
</dbReference>
<keyword evidence="2" id="KW-0732">Signal</keyword>
<feature type="transmembrane region" description="Helical" evidence="1">
    <location>
        <begin position="115"/>
        <end position="142"/>
    </location>
</feature>
<accession>A0AAE0HRV3</accession>
<keyword evidence="1" id="KW-0812">Transmembrane</keyword>